<dbReference type="GO" id="GO:0071555">
    <property type="term" value="P:cell wall organization"/>
    <property type="evidence" value="ECO:0007669"/>
    <property type="project" value="UniProtKB-KW"/>
</dbReference>
<evidence type="ECO:0000256" key="5">
    <source>
        <dbReference type="ARBA" id="ARBA00023316"/>
    </source>
</evidence>
<dbReference type="InterPro" id="IPR036365">
    <property type="entry name" value="PGBD-like_sf"/>
</dbReference>
<dbReference type="Pfam" id="PF01471">
    <property type="entry name" value="PG_binding_1"/>
    <property type="match status" value="3"/>
</dbReference>
<dbReference type="SUPFAM" id="SSF47090">
    <property type="entry name" value="PGBD-like"/>
    <property type="match status" value="3"/>
</dbReference>
<dbReference type="InterPro" id="IPR051206">
    <property type="entry name" value="NAMLAA_amidase_2"/>
</dbReference>
<dbReference type="SUPFAM" id="SSF55846">
    <property type="entry name" value="N-acetylmuramoyl-L-alanine amidase-like"/>
    <property type="match status" value="1"/>
</dbReference>
<dbReference type="GO" id="GO:0009253">
    <property type="term" value="P:peptidoglycan catabolic process"/>
    <property type="evidence" value="ECO:0007669"/>
    <property type="project" value="InterPro"/>
</dbReference>
<evidence type="ECO:0000256" key="6">
    <source>
        <dbReference type="SAM" id="Phobius"/>
    </source>
</evidence>
<keyword evidence="4" id="KW-0378">Hydrolase</keyword>
<evidence type="ECO:0000259" key="7">
    <source>
        <dbReference type="SMART" id="SM00644"/>
    </source>
</evidence>
<dbReference type="GO" id="GO:0009254">
    <property type="term" value="P:peptidoglycan turnover"/>
    <property type="evidence" value="ECO:0007669"/>
    <property type="project" value="TreeGrafter"/>
</dbReference>
<feature type="non-terminal residue" evidence="8">
    <location>
        <position position="1"/>
    </location>
</feature>
<dbReference type="SMART" id="SM00644">
    <property type="entry name" value="Ami_2"/>
    <property type="match status" value="1"/>
</dbReference>
<proteinExistence type="inferred from homology"/>
<reference evidence="9" key="1">
    <citation type="submission" date="2016-11" db="EMBL/GenBank/DDBJ databases">
        <authorList>
            <person name="Varghese N."/>
            <person name="Submissions S."/>
        </authorList>
    </citation>
    <scope>NUCLEOTIDE SEQUENCE [LARGE SCALE GENOMIC DNA]</scope>
    <source>
        <strain evidence="9">DSM 15518</strain>
    </source>
</reference>
<comment type="catalytic activity">
    <reaction evidence="1">
        <text>Hydrolyzes the link between N-acetylmuramoyl residues and L-amino acid residues in certain cell-wall glycopeptides.</text>
        <dbReference type="EC" id="3.5.1.28"/>
    </reaction>
</comment>
<dbReference type="GO" id="GO:0008745">
    <property type="term" value="F:N-acetylmuramoyl-L-alanine amidase activity"/>
    <property type="evidence" value="ECO:0007669"/>
    <property type="project" value="UniProtKB-EC"/>
</dbReference>
<dbReference type="STRING" id="1123349.SAMN02744037_02744"/>
<feature type="domain" description="N-acetylmuramoyl-L-alanine amidase" evidence="7">
    <location>
        <begin position="74"/>
        <end position="225"/>
    </location>
</feature>
<dbReference type="InterPro" id="IPR036505">
    <property type="entry name" value="Amidase/PGRP_sf"/>
</dbReference>
<evidence type="ECO:0000256" key="2">
    <source>
        <dbReference type="ARBA" id="ARBA00007553"/>
    </source>
</evidence>
<evidence type="ECO:0000256" key="1">
    <source>
        <dbReference type="ARBA" id="ARBA00001561"/>
    </source>
</evidence>
<dbReference type="Gene3D" id="1.10.101.10">
    <property type="entry name" value="PGBD-like superfamily/PGBD"/>
    <property type="match status" value="3"/>
</dbReference>
<keyword evidence="9" id="KW-1185">Reference proteome</keyword>
<dbReference type="PANTHER" id="PTHR30417">
    <property type="entry name" value="N-ACETYLMURAMOYL-L-ALANINE AMIDASE AMID"/>
    <property type="match status" value="1"/>
</dbReference>
<keyword evidence="5" id="KW-0961">Cell wall biogenesis/degradation</keyword>
<dbReference type="RefSeq" id="WP_072890984.1">
    <property type="nucleotide sequence ID" value="NZ_FRAE01000123.1"/>
</dbReference>
<dbReference type="OrthoDB" id="9794294at2"/>
<comment type="similarity">
    <text evidence="2">Belongs to the N-acetylmuramoyl-L-alanine amidase 2 family.</text>
</comment>
<keyword evidence="6" id="KW-0472">Membrane</keyword>
<evidence type="ECO:0000313" key="9">
    <source>
        <dbReference type="Proteomes" id="UP000242497"/>
    </source>
</evidence>
<accession>A0A1M6U6K6</accession>
<organism evidence="8 9">
    <name type="scientific">Tepidibacter formicigenes DSM 15518</name>
    <dbReference type="NCBI Taxonomy" id="1123349"/>
    <lineage>
        <taxon>Bacteria</taxon>
        <taxon>Bacillati</taxon>
        <taxon>Bacillota</taxon>
        <taxon>Clostridia</taxon>
        <taxon>Peptostreptococcales</taxon>
        <taxon>Peptostreptococcaceae</taxon>
        <taxon>Tepidibacter</taxon>
    </lineage>
</organism>
<dbReference type="PANTHER" id="PTHR30417:SF1">
    <property type="entry name" value="N-ACETYLMURAMOYL-L-ALANINE AMIDASE AMID"/>
    <property type="match status" value="1"/>
</dbReference>
<name>A0A1M6U6K6_9FIRM</name>
<dbReference type="CDD" id="cd06583">
    <property type="entry name" value="PGRP"/>
    <property type="match status" value="1"/>
</dbReference>
<evidence type="ECO:0000256" key="3">
    <source>
        <dbReference type="ARBA" id="ARBA00011901"/>
    </source>
</evidence>
<dbReference type="InterPro" id="IPR036366">
    <property type="entry name" value="PGBDSf"/>
</dbReference>
<evidence type="ECO:0000256" key="4">
    <source>
        <dbReference type="ARBA" id="ARBA00022801"/>
    </source>
</evidence>
<dbReference type="EC" id="3.5.1.28" evidence="3"/>
<dbReference type="InterPro" id="IPR002502">
    <property type="entry name" value="Amidase_domain"/>
</dbReference>
<keyword evidence="6" id="KW-1133">Transmembrane helix</keyword>
<protein>
    <recommendedName>
        <fullName evidence="3">N-acetylmuramoyl-L-alanine amidase</fullName>
        <ecNumber evidence="3">3.5.1.28</ecNumber>
    </recommendedName>
</protein>
<gene>
    <name evidence="8" type="ORF">SAMN02744037_02744</name>
</gene>
<dbReference type="Proteomes" id="UP000242497">
    <property type="component" value="Unassembled WGS sequence"/>
</dbReference>
<dbReference type="AlphaFoldDB" id="A0A1M6U6K6"/>
<evidence type="ECO:0000313" key="8">
    <source>
        <dbReference type="EMBL" id="SHK64882.1"/>
    </source>
</evidence>
<dbReference type="InterPro" id="IPR002477">
    <property type="entry name" value="Peptidoglycan-bd-like"/>
</dbReference>
<feature type="transmembrane region" description="Helical" evidence="6">
    <location>
        <begin position="699"/>
        <end position="727"/>
    </location>
</feature>
<sequence length="751" mass="84386">VNGIDGIFGNGLKSAVIKFQSAHGLSADGIVGKDTRAAIDTALRNREIIEPPIGGYNIYNPNQSNYTVNVNLISKNYRSRKHGNSIKAIVIHWIGNPKSTAIANRNYFANTDRSASAHYIVGLNGEVVQAVKEENCAFHAGGSSYTNLANTRFKSGSSRMHNDWTIGVESCHEDANGNYNSKTYTTLVRLAANLLDKYNLNTQTDLLRHYDFTHKDCPKLFCGENNQNWAKFKSDVDKVRTNSINIPVTNAQMPSNVKFSSNERTITITFNKGKDSVKTILGDSQKNKLQETTGNSFVIEMPVYGQKYIVYLKSIASDGTETAWSGGYAVTTGTPSESIYLQRKLSYDPRVEILQTDLKTLGYDIGKYGADGKYGDSTEKAIKSFQKNNWIYVDGITRLSTIKTISKVLRQNNLEFYNYCKHPKVKVLQEKLHKLGLYNIKIDDKYGESTQKAVKSFQEKYLKNYLSYYKETEKLGVADPFTINHINKEYSKHVNNSGNTNNPHSNKYNEAIYKHIDESFIMQFVNTFLDVKDYWQKDFFLDTKFEKTYKINKCLSLTLSAGINKDNSSTANHINAGSLNIKNFQVDNLSLPNVTCSGEDLDNLLEKLKNLRIISDNFLKDVDLTGISFVAARPNLDDEKFSFTLFEMQYAAELEDVLQHYGIDSLPIDFNGRTLFVRATFDINIDLDDVKKGLITAEIALVAILGLIIIIEAGGVTMTLGAIYSALMPLSPIIYKFEELLQQWTPALNGF</sequence>
<keyword evidence="6" id="KW-0812">Transmembrane</keyword>
<dbReference type="Gene3D" id="3.40.80.10">
    <property type="entry name" value="Peptidoglycan recognition protein-like"/>
    <property type="match status" value="1"/>
</dbReference>
<dbReference type="Pfam" id="PF01510">
    <property type="entry name" value="Amidase_2"/>
    <property type="match status" value="1"/>
</dbReference>
<dbReference type="EMBL" id="FRAE01000123">
    <property type="protein sequence ID" value="SHK64882.1"/>
    <property type="molecule type" value="Genomic_DNA"/>
</dbReference>